<reference evidence="1" key="1">
    <citation type="submission" date="2015-12" db="EMBL/GenBank/DDBJ databases">
        <title>Gene expression during late stages of embryo sac development: a critical building block for successful pollen-pistil interactions.</title>
        <authorList>
            <person name="Liu Y."/>
            <person name="Joly V."/>
            <person name="Sabar M."/>
            <person name="Matton D.P."/>
        </authorList>
    </citation>
    <scope>NUCLEOTIDE SEQUENCE</scope>
</reference>
<sequence>MEKITSTTLSSRRWSSSRTAQCTEHVRQLVLRRHWLRLKLDIISIRVHNLLIIRPETQVGPLRWCNRSTSELLHHGTEICSIRVQHGGWCSPRSP</sequence>
<name>A0A0V0GPJ6_SOLCH</name>
<organism evidence="1">
    <name type="scientific">Solanum chacoense</name>
    <name type="common">Chaco potato</name>
    <dbReference type="NCBI Taxonomy" id="4108"/>
    <lineage>
        <taxon>Eukaryota</taxon>
        <taxon>Viridiplantae</taxon>
        <taxon>Streptophyta</taxon>
        <taxon>Embryophyta</taxon>
        <taxon>Tracheophyta</taxon>
        <taxon>Spermatophyta</taxon>
        <taxon>Magnoliopsida</taxon>
        <taxon>eudicotyledons</taxon>
        <taxon>Gunneridae</taxon>
        <taxon>Pentapetalae</taxon>
        <taxon>asterids</taxon>
        <taxon>lamiids</taxon>
        <taxon>Solanales</taxon>
        <taxon>Solanaceae</taxon>
        <taxon>Solanoideae</taxon>
        <taxon>Solaneae</taxon>
        <taxon>Solanum</taxon>
    </lineage>
</organism>
<dbReference type="AlphaFoldDB" id="A0A0V0GPJ6"/>
<dbReference type="EMBL" id="GEDG01033920">
    <property type="protein sequence ID" value="JAP10012.1"/>
    <property type="molecule type" value="Transcribed_RNA"/>
</dbReference>
<protein>
    <submittedName>
        <fullName evidence="1">Putative ovule protein</fullName>
    </submittedName>
</protein>
<accession>A0A0V0GPJ6</accession>
<evidence type="ECO:0000313" key="1">
    <source>
        <dbReference type="EMBL" id="JAP10012.1"/>
    </source>
</evidence>
<proteinExistence type="predicted"/>